<dbReference type="FunFam" id="3.30.200.20:FF:000466">
    <property type="entry name" value="Putative LRR receptor-like serine/threonine-protein kinase"/>
    <property type="match status" value="1"/>
</dbReference>
<evidence type="ECO:0000256" key="8">
    <source>
        <dbReference type="ARBA" id="ARBA00022777"/>
    </source>
</evidence>
<evidence type="ECO:0000256" key="3">
    <source>
        <dbReference type="ARBA" id="ARBA00022527"/>
    </source>
</evidence>
<feature type="domain" description="Protein kinase" evidence="19">
    <location>
        <begin position="88"/>
        <end position="368"/>
    </location>
</feature>
<evidence type="ECO:0000256" key="17">
    <source>
        <dbReference type="RuleBase" id="RU000304"/>
    </source>
</evidence>
<evidence type="ECO:0000256" key="10">
    <source>
        <dbReference type="ARBA" id="ARBA00022989"/>
    </source>
</evidence>
<evidence type="ECO:0000313" key="20">
    <source>
        <dbReference type="EMBL" id="RYR27304.1"/>
    </source>
</evidence>
<evidence type="ECO:0000256" key="16">
    <source>
        <dbReference type="PROSITE-ProRule" id="PRU10141"/>
    </source>
</evidence>
<dbReference type="SMR" id="A0A445ALR2"/>
<evidence type="ECO:0000256" key="15">
    <source>
        <dbReference type="ARBA" id="ARBA00048679"/>
    </source>
</evidence>
<dbReference type="Gene3D" id="1.10.510.10">
    <property type="entry name" value="Transferase(Phosphotransferase) domain 1"/>
    <property type="match status" value="1"/>
</dbReference>
<dbReference type="PROSITE" id="PS50011">
    <property type="entry name" value="PROTEIN_KINASE_DOM"/>
    <property type="match status" value="1"/>
</dbReference>
<dbReference type="PANTHER" id="PTHR47989">
    <property type="entry name" value="OS01G0750732 PROTEIN"/>
    <property type="match status" value="1"/>
</dbReference>
<dbReference type="SMART" id="SM00220">
    <property type="entry name" value="S_TKc"/>
    <property type="match status" value="1"/>
</dbReference>
<keyword evidence="8" id="KW-0418">Kinase</keyword>
<name>A0A445ALR2_ARAHY</name>
<dbReference type="GO" id="GO:0004674">
    <property type="term" value="F:protein serine/threonine kinase activity"/>
    <property type="evidence" value="ECO:0007669"/>
    <property type="project" value="UniProtKB-KW"/>
</dbReference>
<organism evidence="20 21">
    <name type="scientific">Arachis hypogaea</name>
    <name type="common">Peanut</name>
    <dbReference type="NCBI Taxonomy" id="3818"/>
    <lineage>
        <taxon>Eukaryota</taxon>
        <taxon>Viridiplantae</taxon>
        <taxon>Streptophyta</taxon>
        <taxon>Embryophyta</taxon>
        <taxon>Tracheophyta</taxon>
        <taxon>Spermatophyta</taxon>
        <taxon>Magnoliopsida</taxon>
        <taxon>eudicotyledons</taxon>
        <taxon>Gunneridae</taxon>
        <taxon>Pentapetalae</taxon>
        <taxon>rosids</taxon>
        <taxon>fabids</taxon>
        <taxon>Fabales</taxon>
        <taxon>Fabaceae</taxon>
        <taxon>Papilionoideae</taxon>
        <taxon>50 kb inversion clade</taxon>
        <taxon>dalbergioids sensu lato</taxon>
        <taxon>Dalbergieae</taxon>
        <taxon>Pterocarpus clade</taxon>
        <taxon>Arachis</taxon>
    </lineage>
</organism>
<evidence type="ECO:0000256" key="2">
    <source>
        <dbReference type="ARBA" id="ARBA00012513"/>
    </source>
</evidence>
<keyword evidence="13" id="KW-0325">Glycoprotein</keyword>
<evidence type="ECO:0000313" key="21">
    <source>
        <dbReference type="Proteomes" id="UP000289738"/>
    </source>
</evidence>
<keyword evidence="6" id="KW-0732">Signal</keyword>
<accession>A0A445ALR2</accession>
<dbReference type="AlphaFoldDB" id="A0A445ALR2"/>
<dbReference type="Gene3D" id="3.30.200.20">
    <property type="entry name" value="Phosphorylase Kinase, domain 1"/>
    <property type="match status" value="1"/>
</dbReference>
<evidence type="ECO:0000256" key="7">
    <source>
        <dbReference type="ARBA" id="ARBA00022741"/>
    </source>
</evidence>
<keyword evidence="7 16" id="KW-0547">Nucleotide-binding</keyword>
<dbReference type="PROSITE" id="PS00108">
    <property type="entry name" value="PROTEIN_KINASE_ST"/>
    <property type="match status" value="1"/>
</dbReference>
<dbReference type="EMBL" id="SDMP01000011">
    <property type="protein sequence ID" value="RYR27304.1"/>
    <property type="molecule type" value="Genomic_DNA"/>
</dbReference>
<dbReference type="Gramene" id="arahy.Tifrunner.gnm2.ann2.Ah11g000500.1">
    <property type="protein sequence ID" value="arahy.Tifrunner.gnm2.ann2.Ah11g000500.1-CDS"/>
    <property type="gene ID" value="arahy.Tifrunner.gnm2.ann2.Ah11g000500"/>
</dbReference>
<comment type="catalytic activity">
    <reaction evidence="14">
        <text>L-threonyl-[protein] + ATP = O-phospho-L-threonyl-[protein] + ADP + H(+)</text>
        <dbReference type="Rhea" id="RHEA:46608"/>
        <dbReference type="Rhea" id="RHEA-COMP:11060"/>
        <dbReference type="Rhea" id="RHEA-COMP:11605"/>
        <dbReference type="ChEBI" id="CHEBI:15378"/>
        <dbReference type="ChEBI" id="CHEBI:30013"/>
        <dbReference type="ChEBI" id="CHEBI:30616"/>
        <dbReference type="ChEBI" id="CHEBI:61977"/>
        <dbReference type="ChEBI" id="CHEBI:456216"/>
        <dbReference type="EC" id="2.7.11.1"/>
    </reaction>
</comment>
<dbReference type="InterPro" id="IPR000719">
    <property type="entry name" value="Prot_kinase_dom"/>
</dbReference>
<evidence type="ECO:0000256" key="4">
    <source>
        <dbReference type="ARBA" id="ARBA00022679"/>
    </source>
</evidence>
<comment type="similarity">
    <text evidence="17">Belongs to the protein kinase superfamily.</text>
</comment>
<sequence>MVDEYRSMVENPSPMGNATNHMMLGFLAGISTVMLVAVILFCLFGTKLTALFKQHRTLKGKEYKSFKDETMPLRRFTFDEIERATKNFSQEFLLGSGAFGNVYKGNFELEGTLAIKRAHGESFLSVDEFRNEIRLLATVKHRNLIGLVGYCEEPERFGARILVYEYVPNGSLLEYMIGNKNSLTWKQRVNIAIGAARGIAYLHEGIKPSIIHRDLKPSNILLGEGFEAKVSDFGLVKSGPIKDQSHVSSQIKGTPGYLDPAYCSSFHVTKFTDVYSFGVILLQLVSARPAVDTNEVQSKQHIIDWASPSLEKGNVEEIIDANLLCQSEPCNMRVMLKMGQLALRCVVQEPKSRPTMIQVCQELEQALYSEDTFNNKQHSSKGFPKSIGLSQQSSVEKNDSFVSIDGVGLQKFHIDMDSLSFQSTRLMCLENNSISIDIDNNNLKRIQEDGDI</sequence>
<evidence type="ECO:0000256" key="1">
    <source>
        <dbReference type="ARBA" id="ARBA00004479"/>
    </source>
</evidence>
<keyword evidence="5 18" id="KW-0812">Transmembrane</keyword>
<feature type="binding site" evidence="16">
    <location>
        <position position="116"/>
    </location>
    <ligand>
        <name>ATP</name>
        <dbReference type="ChEBI" id="CHEBI:30616"/>
    </ligand>
</feature>
<dbReference type="InterPro" id="IPR017441">
    <property type="entry name" value="Protein_kinase_ATP_BS"/>
</dbReference>
<comment type="caution">
    <text evidence="20">The sequence shown here is derived from an EMBL/GenBank/DDBJ whole genome shotgun (WGS) entry which is preliminary data.</text>
</comment>
<dbReference type="SUPFAM" id="SSF56112">
    <property type="entry name" value="Protein kinase-like (PK-like)"/>
    <property type="match status" value="1"/>
</dbReference>
<evidence type="ECO:0000256" key="14">
    <source>
        <dbReference type="ARBA" id="ARBA00047899"/>
    </source>
</evidence>
<evidence type="ECO:0000256" key="5">
    <source>
        <dbReference type="ARBA" id="ARBA00022692"/>
    </source>
</evidence>
<keyword evidence="10 18" id="KW-1133">Transmembrane helix</keyword>
<evidence type="ECO:0000259" key="19">
    <source>
        <dbReference type="PROSITE" id="PS50011"/>
    </source>
</evidence>
<dbReference type="GO" id="GO:0016020">
    <property type="term" value="C:membrane"/>
    <property type="evidence" value="ECO:0007669"/>
    <property type="project" value="UniProtKB-SubCell"/>
</dbReference>
<dbReference type="STRING" id="3818.A0A445ALR2"/>
<dbReference type="InterPro" id="IPR011009">
    <property type="entry name" value="Kinase-like_dom_sf"/>
</dbReference>
<keyword evidence="21" id="KW-1185">Reference proteome</keyword>
<protein>
    <recommendedName>
        <fullName evidence="2">non-specific serine/threonine protein kinase</fullName>
        <ecNumber evidence="2">2.7.11.1</ecNumber>
    </recommendedName>
</protein>
<reference evidence="20 21" key="1">
    <citation type="submission" date="2019-01" db="EMBL/GenBank/DDBJ databases">
        <title>Sequencing of cultivated peanut Arachis hypogaea provides insights into genome evolution and oil improvement.</title>
        <authorList>
            <person name="Chen X."/>
        </authorList>
    </citation>
    <scope>NUCLEOTIDE SEQUENCE [LARGE SCALE GENOMIC DNA]</scope>
    <source>
        <strain evidence="21">cv. Fuhuasheng</strain>
        <tissue evidence="20">Leaves</tissue>
    </source>
</reference>
<evidence type="ECO:0000256" key="11">
    <source>
        <dbReference type="ARBA" id="ARBA00023136"/>
    </source>
</evidence>
<dbReference type="FunFam" id="1.10.510.10:FF:000287">
    <property type="entry name" value="probable LRR receptor-like serine/threonine-protein kinase RKF3"/>
    <property type="match status" value="1"/>
</dbReference>
<dbReference type="PANTHER" id="PTHR47989:SF61">
    <property type="entry name" value="PROTEIN KINASE DOMAIN-CONTAINING PROTEIN"/>
    <property type="match status" value="1"/>
</dbReference>
<dbReference type="Pfam" id="PF07714">
    <property type="entry name" value="PK_Tyr_Ser-Thr"/>
    <property type="match status" value="1"/>
</dbReference>
<keyword evidence="4" id="KW-0808">Transferase</keyword>
<evidence type="ECO:0000256" key="13">
    <source>
        <dbReference type="ARBA" id="ARBA00023180"/>
    </source>
</evidence>
<evidence type="ECO:0000256" key="18">
    <source>
        <dbReference type="SAM" id="Phobius"/>
    </source>
</evidence>
<keyword evidence="9 16" id="KW-0067">ATP-binding</keyword>
<dbReference type="CDD" id="cd14066">
    <property type="entry name" value="STKc_IRAK"/>
    <property type="match status" value="1"/>
</dbReference>
<dbReference type="EC" id="2.7.11.1" evidence="2"/>
<evidence type="ECO:0000256" key="9">
    <source>
        <dbReference type="ARBA" id="ARBA00022840"/>
    </source>
</evidence>
<evidence type="ECO:0000256" key="12">
    <source>
        <dbReference type="ARBA" id="ARBA00023170"/>
    </source>
</evidence>
<keyword evidence="11 18" id="KW-0472">Membrane</keyword>
<dbReference type="InterPro" id="IPR008271">
    <property type="entry name" value="Ser/Thr_kinase_AS"/>
</dbReference>
<dbReference type="Proteomes" id="UP000289738">
    <property type="component" value="Chromosome B01"/>
</dbReference>
<feature type="transmembrane region" description="Helical" evidence="18">
    <location>
        <begin position="22"/>
        <end position="46"/>
    </location>
</feature>
<dbReference type="PROSITE" id="PS00107">
    <property type="entry name" value="PROTEIN_KINASE_ATP"/>
    <property type="match status" value="1"/>
</dbReference>
<dbReference type="GO" id="GO:0005524">
    <property type="term" value="F:ATP binding"/>
    <property type="evidence" value="ECO:0007669"/>
    <property type="project" value="UniProtKB-UniRule"/>
</dbReference>
<comment type="subcellular location">
    <subcellularLocation>
        <location evidence="1">Membrane</location>
        <topology evidence="1">Single-pass type I membrane protein</topology>
    </subcellularLocation>
</comment>
<keyword evidence="3 17" id="KW-0723">Serine/threonine-protein kinase</keyword>
<keyword evidence="12" id="KW-0675">Receptor</keyword>
<proteinExistence type="inferred from homology"/>
<dbReference type="InterPro" id="IPR001245">
    <property type="entry name" value="Ser-Thr/Tyr_kinase_cat_dom"/>
</dbReference>
<comment type="catalytic activity">
    <reaction evidence="15">
        <text>L-seryl-[protein] + ATP = O-phospho-L-seryl-[protein] + ADP + H(+)</text>
        <dbReference type="Rhea" id="RHEA:17989"/>
        <dbReference type="Rhea" id="RHEA-COMP:9863"/>
        <dbReference type="Rhea" id="RHEA-COMP:11604"/>
        <dbReference type="ChEBI" id="CHEBI:15378"/>
        <dbReference type="ChEBI" id="CHEBI:29999"/>
        <dbReference type="ChEBI" id="CHEBI:30616"/>
        <dbReference type="ChEBI" id="CHEBI:83421"/>
        <dbReference type="ChEBI" id="CHEBI:456216"/>
        <dbReference type="EC" id="2.7.11.1"/>
    </reaction>
</comment>
<evidence type="ECO:0000256" key="6">
    <source>
        <dbReference type="ARBA" id="ARBA00022729"/>
    </source>
</evidence>
<gene>
    <name evidence="20" type="ORF">Ahy_B01g051360</name>
</gene>